<evidence type="ECO:0008006" key="4">
    <source>
        <dbReference type="Google" id="ProtNLM"/>
    </source>
</evidence>
<dbReference type="NCBIfam" id="TIGR02595">
    <property type="entry name" value="PEP_CTERM"/>
    <property type="match status" value="1"/>
</dbReference>
<accession>A0A5B9QZ57</accession>
<name>A0A5B9QZ57_9BACT</name>
<organism evidence="2 3">
    <name type="scientific">Roseimaritima ulvae</name>
    <dbReference type="NCBI Taxonomy" id="980254"/>
    <lineage>
        <taxon>Bacteria</taxon>
        <taxon>Pseudomonadati</taxon>
        <taxon>Planctomycetota</taxon>
        <taxon>Planctomycetia</taxon>
        <taxon>Pirellulales</taxon>
        <taxon>Pirellulaceae</taxon>
        <taxon>Roseimaritima</taxon>
    </lineage>
</organism>
<evidence type="ECO:0000313" key="3">
    <source>
        <dbReference type="Proteomes" id="UP000325286"/>
    </source>
</evidence>
<evidence type="ECO:0000313" key="2">
    <source>
        <dbReference type="EMBL" id="QEG43249.1"/>
    </source>
</evidence>
<gene>
    <name evidence="2" type="ORF">UC8_52960</name>
</gene>
<sequence length="244" mass="24616">MTKRPYSSFFHALPSKRKTRHAAAAILAALCFFGAGNSWGGVMAISEISAIPESPHSVPSPTFVGMDCWLGCFHLHACDAIPLVDACRCEECCCECCECCECDCCECVSDNPQDHSGLGALGASGAGGESFLTPLGSSFGSALGPSVGAAFGSPFGLVPSIALGGLPPSLISGSTGVPPGTLPGSTTPGAGPPDPTTPTGPADPTDPFAPVPEPSSLAIIGGAAVWVLVKRTRRLTRRGRASAA</sequence>
<dbReference type="AlphaFoldDB" id="A0A5B9QZ57"/>
<reference evidence="2 3" key="1">
    <citation type="submission" date="2019-08" db="EMBL/GenBank/DDBJ databases">
        <title>Deep-cultivation of Planctomycetes and their phenomic and genomic characterization uncovers novel biology.</title>
        <authorList>
            <person name="Wiegand S."/>
            <person name="Jogler M."/>
            <person name="Boedeker C."/>
            <person name="Pinto D."/>
            <person name="Vollmers J."/>
            <person name="Rivas-Marin E."/>
            <person name="Kohn T."/>
            <person name="Peeters S.H."/>
            <person name="Heuer A."/>
            <person name="Rast P."/>
            <person name="Oberbeckmann S."/>
            <person name="Bunk B."/>
            <person name="Jeske O."/>
            <person name="Meyerdierks A."/>
            <person name="Storesund J.E."/>
            <person name="Kallscheuer N."/>
            <person name="Luecker S."/>
            <person name="Lage O.M."/>
            <person name="Pohl T."/>
            <person name="Merkel B.J."/>
            <person name="Hornburger P."/>
            <person name="Mueller R.-W."/>
            <person name="Bruemmer F."/>
            <person name="Labrenz M."/>
            <person name="Spormann A.M."/>
            <person name="Op den Camp H."/>
            <person name="Overmann J."/>
            <person name="Amann R."/>
            <person name="Jetten M.S.M."/>
            <person name="Mascher T."/>
            <person name="Medema M.H."/>
            <person name="Devos D.P."/>
            <person name="Kaster A.-K."/>
            <person name="Ovreas L."/>
            <person name="Rohde M."/>
            <person name="Galperin M.Y."/>
            <person name="Jogler C."/>
        </authorList>
    </citation>
    <scope>NUCLEOTIDE SEQUENCE [LARGE SCALE GENOMIC DNA]</scope>
    <source>
        <strain evidence="2 3">UC8</strain>
    </source>
</reference>
<dbReference type="Proteomes" id="UP000325286">
    <property type="component" value="Chromosome"/>
</dbReference>
<protein>
    <recommendedName>
        <fullName evidence="4">PEP-CTERM protein-sorting domain-containing protein</fullName>
    </recommendedName>
</protein>
<keyword evidence="3" id="KW-1185">Reference proteome</keyword>
<dbReference type="KEGG" id="rul:UC8_52960"/>
<dbReference type="EMBL" id="CP042914">
    <property type="protein sequence ID" value="QEG43249.1"/>
    <property type="molecule type" value="Genomic_DNA"/>
</dbReference>
<proteinExistence type="predicted"/>
<feature type="region of interest" description="Disordered" evidence="1">
    <location>
        <begin position="172"/>
        <end position="214"/>
    </location>
</feature>
<evidence type="ECO:0000256" key="1">
    <source>
        <dbReference type="SAM" id="MobiDB-lite"/>
    </source>
</evidence>
<feature type="compositionally biased region" description="Low complexity" evidence="1">
    <location>
        <begin position="172"/>
        <end position="189"/>
    </location>
</feature>
<dbReference type="InterPro" id="IPR013424">
    <property type="entry name" value="Ice-binding_C"/>
</dbReference>